<evidence type="ECO:0000313" key="5">
    <source>
        <dbReference type="EMBL" id="OLP77162.1"/>
    </source>
</evidence>
<name>A0A1Q9C2M1_SYMMI</name>
<feature type="compositionally biased region" description="Basic residues" evidence="2">
    <location>
        <begin position="339"/>
        <end position="348"/>
    </location>
</feature>
<feature type="compositionally biased region" description="Basic residues" evidence="2">
    <location>
        <begin position="303"/>
        <end position="314"/>
    </location>
</feature>
<keyword evidence="6" id="KW-1185">Reference proteome</keyword>
<accession>A0A1Q9C2M1</accession>
<keyword evidence="3" id="KW-0472">Membrane</keyword>
<feature type="domain" description="C3H1-type" evidence="4">
    <location>
        <begin position="194"/>
        <end position="211"/>
    </location>
</feature>
<protein>
    <recommendedName>
        <fullName evidence="4">C3H1-type domain-containing protein</fullName>
    </recommendedName>
</protein>
<feature type="transmembrane region" description="Helical" evidence="3">
    <location>
        <begin position="898"/>
        <end position="920"/>
    </location>
</feature>
<feature type="transmembrane region" description="Helical" evidence="3">
    <location>
        <begin position="817"/>
        <end position="836"/>
    </location>
</feature>
<dbReference type="GO" id="GO:0008270">
    <property type="term" value="F:zinc ion binding"/>
    <property type="evidence" value="ECO:0007669"/>
    <property type="project" value="UniProtKB-KW"/>
</dbReference>
<evidence type="ECO:0000259" key="4">
    <source>
        <dbReference type="PROSITE" id="PS50103"/>
    </source>
</evidence>
<dbReference type="OrthoDB" id="442071at2759"/>
<comment type="caution">
    <text evidence="5">The sequence shown here is derived from an EMBL/GenBank/DDBJ whole genome shotgun (WGS) entry which is preliminary data.</text>
</comment>
<feature type="compositionally biased region" description="Low complexity" evidence="2">
    <location>
        <begin position="317"/>
        <end position="326"/>
    </location>
</feature>
<evidence type="ECO:0000313" key="6">
    <source>
        <dbReference type="Proteomes" id="UP000186817"/>
    </source>
</evidence>
<evidence type="ECO:0000256" key="3">
    <source>
        <dbReference type="SAM" id="Phobius"/>
    </source>
</evidence>
<keyword evidence="3" id="KW-1133">Transmembrane helix</keyword>
<feature type="zinc finger region" description="C3H1-type" evidence="1">
    <location>
        <begin position="194"/>
        <end position="211"/>
    </location>
</feature>
<dbReference type="EMBL" id="LSRX01001832">
    <property type="protein sequence ID" value="OLP77162.1"/>
    <property type="molecule type" value="Genomic_DNA"/>
</dbReference>
<evidence type="ECO:0000256" key="1">
    <source>
        <dbReference type="PROSITE-ProRule" id="PRU00723"/>
    </source>
</evidence>
<feature type="region of interest" description="Disordered" evidence="2">
    <location>
        <begin position="616"/>
        <end position="659"/>
    </location>
</feature>
<sequence>MGLDREGYLRNLRELEAGREVFVRPLELEATDSVGIDRVKLVKTSYQVLWNSKFLESLRLVFKALVPPRPKCQVLAVSVARNQGQSRVKELRMRKCWASSGPYEIFQEDRECINKSTTKEKMVSESHEHAKCGRFFGEGGTTLFTKGLCCGHLPQKEKVCSDVSFLKPNCNHKLLPIGHLAKHHVGDGHSICKLEGSCSRGENCKFSHERQDDVEEAGTVQDDVEEAAEVQTERLTSKHKRLKHPPDPTQTAKKKKTKAEATISAKMASTCRPGREGPQKTKTKAKAEEEPEEDEGDGSPKAALKRKQPKRREHRAAATQSEAPAAPGSGPQDPQGTANKKRRKLRRKTAQDVPAVPTAAPAAKGQKTEKKRTKRPQGLFAAQAEAASWAAGVPVQTAAESICVARGADSAAGSPAAENVAPLARSIDLAKCLESAQSSGGCLENPCMSAECGSLAAERPLLADGTLREAMQAAVMNNAAESSPEIQDVPSMILELRQEILQMQSLLSGMDGTLSSHTASIDSLRCAVDSVFVGARSRSKLSTGLDRCMESTSEGPEDAAFSSFAVNINTEVNERLDTVELVQAPQDPPALLPLPGVIGREGGPDDSSLVHQHVTSATPLEKDNEMAPVKRRNSQKKSLESRHSRDSEPMQARKSDGVRKIRSLESGPRKLRYGMVEELQEETARQLLKNSHDLHASDGGPPGMLVKSNTMKSVKQDAVRRMSRLSMDQLRENYDAVLASPLKRMESNVVIRQQRTVTDSTATPLPRVGWLLLALSGIMDVRPGRLWQVLSHWHVVDSSLLAVALCYLGAYSNLHHFPAITTACYLLGAMTAILGVRHAGITAMIGPYERRLDEYAADYGFTEDWRQLSRYRLAEVLVFWCLMMACRILAALLSSKEIFGAVLLSSFGMGMVELVAHLLMSLRLSAVPSLPCPPLPSP</sequence>
<feature type="compositionally biased region" description="Low complexity" evidence="2">
    <location>
        <begin position="353"/>
        <end position="363"/>
    </location>
</feature>
<evidence type="ECO:0000256" key="2">
    <source>
        <dbReference type="SAM" id="MobiDB-lite"/>
    </source>
</evidence>
<proteinExistence type="predicted"/>
<keyword evidence="1" id="KW-0863">Zinc-finger</keyword>
<dbReference type="Proteomes" id="UP000186817">
    <property type="component" value="Unassembled WGS sequence"/>
</dbReference>
<dbReference type="PROSITE" id="PS50103">
    <property type="entry name" value="ZF_C3H1"/>
    <property type="match status" value="1"/>
</dbReference>
<keyword evidence="1" id="KW-0479">Metal-binding</keyword>
<feature type="compositionally biased region" description="Acidic residues" evidence="2">
    <location>
        <begin position="215"/>
        <end position="228"/>
    </location>
</feature>
<gene>
    <name evidence="5" type="ORF">AK812_SmicGene42814</name>
</gene>
<feature type="compositionally biased region" description="Basic and acidic residues" evidence="2">
    <location>
        <begin position="637"/>
        <end position="659"/>
    </location>
</feature>
<feature type="transmembrane region" description="Helical" evidence="3">
    <location>
        <begin position="873"/>
        <end position="892"/>
    </location>
</feature>
<dbReference type="AlphaFoldDB" id="A0A1Q9C2M1"/>
<reference evidence="5 6" key="1">
    <citation type="submission" date="2016-02" db="EMBL/GenBank/DDBJ databases">
        <title>Genome analysis of coral dinoflagellate symbionts highlights evolutionary adaptations to a symbiotic lifestyle.</title>
        <authorList>
            <person name="Aranda M."/>
            <person name="Li Y."/>
            <person name="Liew Y.J."/>
            <person name="Baumgarten S."/>
            <person name="Simakov O."/>
            <person name="Wilson M."/>
            <person name="Piel J."/>
            <person name="Ashoor H."/>
            <person name="Bougouffa S."/>
            <person name="Bajic V.B."/>
            <person name="Ryu T."/>
            <person name="Ravasi T."/>
            <person name="Bayer T."/>
            <person name="Micklem G."/>
            <person name="Kim H."/>
            <person name="Bhak J."/>
            <person name="Lajeunesse T.C."/>
            <person name="Voolstra C.R."/>
        </authorList>
    </citation>
    <scope>NUCLEOTIDE SEQUENCE [LARGE SCALE GENOMIC DNA]</scope>
    <source>
        <strain evidence="5 6">CCMP2467</strain>
    </source>
</reference>
<organism evidence="5 6">
    <name type="scientific">Symbiodinium microadriaticum</name>
    <name type="common">Dinoflagellate</name>
    <name type="synonym">Zooxanthella microadriatica</name>
    <dbReference type="NCBI Taxonomy" id="2951"/>
    <lineage>
        <taxon>Eukaryota</taxon>
        <taxon>Sar</taxon>
        <taxon>Alveolata</taxon>
        <taxon>Dinophyceae</taxon>
        <taxon>Suessiales</taxon>
        <taxon>Symbiodiniaceae</taxon>
        <taxon>Symbiodinium</taxon>
    </lineage>
</organism>
<keyword evidence="3" id="KW-0812">Transmembrane</keyword>
<dbReference type="InterPro" id="IPR000571">
    <property type="entry name" value="Znf_CCCH"/>
</dbReference>
<keyword evidence="1" id="KW-0862">Zinc</keyword>
<feature type="region of interest" description="Disordered" evidence="2">
    <location>
        <begin position="215"/>
        <end position="376"/>
    </location>
</feature>